<feature type="region of interest" description="Disordered" evidence="1">
    <location>
        <begin position="184"/>
        <end position="248"/>
    </location>
</feature>
<accession>A0A0A9DQ10</accession>
<evidence type="ECO:0000313" key="2">
    <source>
        <dbReference type="EMBL" id="JAD89896.1"/>
    </source>
</evidence>
<dbReference type="EMBL" id="GBRH01207999">
    <property type="protein sequence ID" value="JAD89896.1"/>
    <property type="molecule type" value="Transcribed_RNA"/>
</dbReference>
<organism evidence="2">
    <name type="scientific">Arundo donax</name>
    <name type="common">Giant reed</name>
    <name type="synonym">Donax arundinaceus</name>
    <dbReference type="NCBI Taxonomy" id="35708"/>
    <lineage>
        <taxon>Eukaryota</taxon>
        <taxon>Viridiplantae</taxon>
        <taxon>Streptophyta</taxon>
        <taxon>Embryophyta</taxon>
        <taxon>Tracheophyta</taxon>
        <taxon>Spermatophyta</taxon>
        <taxon>Magnoliopsida</taxon>
        <taxon>Liliopsida</taxon>
        <taxon>Poales</taxon>
        <taxon>Poaceae</taxon>
        <taxon>PACMAD clade</taxon>
        <taxon>Arundinoideae</taxon>
        <taxon>Arundineae</taxon>
        <taxon>Arundo</taxon>
    </lineage>
</organism>
<name>A0A0A9DQ10_ARUDO</name>
<feature type="region of interest" description="Disordered" evidence="1">
    <location>
        <begin position="64"/>
        <end position="126"/>
    </location>
</feature>
<reference evidence="2" key="2">
    <citation type="journal article" date="2015" name="Data Brief">
        <title>Shoot transcriptome of the giant reed, Arundo donax.</title>
        <authorList>
            <person name="Barrero R.A."/>
            <person name="Guerrero F.D."/>
            <person name="Moolhuijzen P."/>
            <person name="Goolsby J.A."/>
            <person name="Tidwell J."/>
            <person name="Bellgard S.E."/>
            <person name="Bellgard M.I."/>
        </authorList>
    </citation>
    <scope>NUCLEOTIDE SEQUENCE</scope>
    <source>
        <tissue evidence="2">Shoot tissue taken approximately 20 cm above the soil surface</tissue>
    </source>
</reference>
<feature type="compositionally biased region" description="Basic residues" evidence="1">
    <location>
        <begin position="106"/>
        <end position="125"/>
    </location>
</feature>
<dbReference type="AlphaFoldDB" id="A0A0A9DQ10"/>
<protein>
    <submittedName>
        <fullName evidence="2">Uncharacterized protein</fullName>
    </submittedName>
</protein>
<feature type="compositionally biased region" description="Basic residues" evidence="1">
    <location>
        <begin position="64"/>
        <end position="74"/>
    </location>
</feature>
<proteinExistence type="predicted"/>
<evidence type="ECO:0000256" key="1">
    <source>
        <dbReference type="SAM" id="MobiDB-lite"/>
    </source>
</evidence>
<feature type="compositionally biased region" description="Low complexity" evidence="1">
    <location>
        <begin position="204"/>
        <end position="213"/>
    </location>
</feature>
<feature type="region of interest" description="Disordered" evidence="1">
    <location>
        <begin position="35"/>
        <end position="54"/>
    </location>
</feature>
<feature type="region of interest" description="Disordered" evidence="1">
    <location>
        <begin position="1"/>
        <end position="27"/>
    </location>
</feature>
<reference evidence="2" key="1">
    <citation type="submission" date="2014-09" db="EMBL/GenBank/DDBJ databases">
        <authorList>
            <person name="Magalhaes I.L.F."/>
            <person name="Oliveira U."/>
            <person name="Santos F.R."/>
            <person name="Vidigal T.H.D.A."/>
            <person name="Brescovit A.D."/>
            <person name="Santos A.J."/>
        </authorList>
    </citation>
    <scope>NUCLEOTIDE SEQUENCE</scope>
    <source>
        <tissue evidence="2">Shoot tissue taken approximately 20 cm above the soil surface</tissue>
    </source>
</reference>
<sequence length="248" mass="28131">MHADGRGGGEAGGAHASDLGHHHPLLDRVRPDDHLLRLPGADHGPPPPQLRHPRRLPHRLLRRLHPPHRPHLRPLPRAPRPPLHRQPPRPLPAPAHLRRPPPLPPRHARRRPHRAKAPLPRRHPLRLPPRAAVLPRRSRRGLHLHRAAGLLPARVPQGHEDHEHGPLPQHALAGLLPQHRPRQRRAHSHHLRPSAAVARRQPRRGQALQLLLAARRDQRRQPARVRGRGQGLRLQGEAPRGRRHPAGR</sequence>
<feature type="compositionally biased region" description="Basic and acidic residues" evidence="1">
    <location>
        <begin position="18"/>
        <end position="27"/>
    </location>
</feature>